<name>A0AAE1SL64_9SOLA</name>
<dbReference type="Proteomes" id="UP001291623">
    <property type="component" value="Unassembled WGS sequence"/>
</dbReference>
<protein>
    <submittedName>
        <fullName evidence="1">Uncharacterized protein</fullName>
    </submittedName>
</protein>
<evidence type="ECO:0000313" key="1">
    <source>
        <dbReference type="EMBL" id="KAK4371832.1"/>
    </source>
</evidence>
<dbReference type="EMBL" id="JAVYJV010000004">
    <property type="protein sequence ID" value="KAK4371832.1"/>
    <property type="molecule type" value="Genomic_DNA"/>
</dbReference>
<accession>A0AAE1SL64</accession>
<reference evidence="1" key="1">
    <citation type="submission" date="2023-12" db="EMBL/GenBank/DDBJ databases">
        <title>Genome assembly of Anisodus tanguticus.</title>
        <authorList>
            <person name="Wang Y.-J."/>
        </authorList>
    </citation>
    <scope>NUCLEOTIDE SEQUENCE</scope>
    <source>
        <strain evidence="1">KB-2021</strain>
        <tissue evidence="1">Leaf</tissue>
    </source>
</reference>
<dbReference type="AlphaFoldDB" id="A0AAE1SL64"/>
<organism evidence="1 2">
    <name type="scientific">Anisodus tanguticus</name>
    <dbReference type="NCBI Taxonomy" id="243964"/>
    <lineage>
        <taxon>Eukaryota</taxon>
        <taxon>Viridiplantae</taxon>
        <taxon>Streptophyta</taxon>
        <taxon>Embryophyta</taxon>
        <taxon>Tracheophyta</taxon>
        <taxon>Spermatophyta</taxon>
        <taxon>Magnoliopsida</taxon>
        <taxon>eudicotyledons</taxon>
        <taxon>Gunneridae</taxon>
        <taxon>Pentapetalae</taxon>
        <taxon>asterids</taxon>
        <taxon>lamiids</taxon>
        <taxon>Solanales</taxon>
        <taxon>Solanaceae</taxon>
        <taxon>Solanoideae</taxon>
        <taxon>Hyoscyameae</taxon>
        <taxon>Anisodus</taxon>
    </lineage>
</organism>
<evidence type="ECO:0000313" key="2">
    <source>
        <dbReference type="Proteomes" id="UP001291623"/>
    </source>
</evidence>
<proteinExistence type="predicted"/>
<comment type="caution">
    <text evidence="1">The sequence shown here is derived from an EMBL/GenBank/DDBJ whole genome shotgun (WGS) entry which is preliminary data.</text>
</comment>
<keyword evidence="2" id="KW-1185">Reference proteome</keyword>
<sequence>MAVNVEFQRRQAAAAAATAAAPRWIPERGQVVKNAIRKIFSCFSKRRRSRYSSTVFASSHHQ</sequence>
<gene>
    <name evidence="1" type="ORF">RND71_007216</name>
</gene>